<keyword evidence="1" id="KW-0547">Nucleotide-binding</keyword>
<dbReference type="GO" id="GO:0005524">
    <property type="term" value="F:ATP binding"/>
    <property type="evidence" value="ECO:0007669"/>
    <property type="project" value="UniProtKB-KW"/>
</dbReference>
<feature type="domain" description="AAA+ ATPase" evidence="2">
    <location>
        <begin position="121"/>
        <end position="253"/>
    </location>
</feature>
<reference evidence="6" key="1">
    <citation type="submission" date="2015-10" db="EMBL/GenBank/DDBJ databases">
        <title>Extensive mobilome-driven genome diversification in gut-associated Bacteroides vulgatus mpk.</title>
        <authorList>
            <person name="Beier S."/>
            <person name="Lange A."/>
            <person name="Huson D.H."/>
            <person name="Frick J.-S."/>
            <person name="Autenrieth I.B."/>
        </authorList>
    </citation>
    <scope>NUCLEOTIDE SEQUENCE [LARGE SCALE GENOMIC DNA]</scope>
    <source>
        <strain evidence="6">mpk</strain>
    </source>
</reference>
<dbReference type="InterPro" id="IPR003960">
    <property type="entry name" value="ATPase_AAA_CS"/>
</dbReference>
<keyword evidence="3" id="KW-0131">Cell cycle</keyword>
<keyword evidence="3" id="KW-0132">Cell division</keyword>
<evidence type="ECO:0000313" key="3">
    <source>
        <dbReference type="EMBL" id="ALK84621.1"/>
    </source>
</evidence>
<name>A0A0P0LRD5_PHOVU</name>
<evidence type="ECO:0000259" key="2">
    <source>
        <dbReference type="SMART" id="SM00382"/>
    </source>
</evidence>
<organism evidence="3 6">
    <name type="scientific">Phocaeicola vulgatus</name>
    <name type="common">Bacteroides vulgatus</name>
    <dbReference type="NCBI Taxonomy" id="821"/>
    <lineage>
        <taxon>Bacteria</taxon>
        <taxon>Pseudomonadati</taxon>
        <taxon>Bacteroidota</taxon>
        <taxon>Bacteroidia</taxon>
        <taxon>Bacteroidales</taxon>
        <taxon>Bacteroidaceae</taxon>
        <taxon>Phocaeicola</taxon>
    </lineage>
</organism>
<dbReference type="Proteomes" id="UP000736888">
    <property type="component" value="Unassembled WGS sequence"/>
</dbReference>
<dbReference type="GO" id="GO:0051301">
    <property type="term" value="P:cell division"/>
    <property type="evidence" value="ECO:0007669"/>
    <property type="project" value="UniProtKB-KW"/>
</dbReference>
<evidence type="ECO:0000313" key="7">
    <source>
        <dbReference type="Proteomes" id="UP000470332"/>
    </source>
</evidence>
<dbReference type="AlphaFoldDB" id="A0A0P0LRD5"/>
<dbReference type="PROSITE" id="PS00674">
    <property type="entry name" value="AAA"/>
    <property type="match status" value="1"/>
</dbReference>
<dbReference type="InterPro" id="IPR050168">
    <property type="entry name" value="AAA_ATPase_domain"/>
</dbReference>
<dbReference type="PATRIC" id="fig|821.40.peg.2422"/>
<reference evidence="3 6" key="2">
    <citation type="journal article" date="2016" name="Genome Biol. Evol.">
        <title>Extensive mobilome-driven genome diversification in mouse gut-associated Bacteroides vulgatus mpk.</title>
        <authorList>
            <person name="Lange A."/>
            <person name="Beier S."/>
            <person name="Steimle A."/>
            <person name="Autenrieth I.B."/>
            <person name="Huson D.H."/>
            <person name="Frick J.S."/>
        </authorList>
    </citation>
    <scope>NUCLEOTIDE SEQUENCE [LARGE SCALE GENOMIC DNA]</scope>
    <source>
        <strain evidence="6">mpk</strain>
        <strain evidence="3">Mpk</strain>
    </source>
</reference>
<dbReference type="Pfam" id="PF00004">
    <property type="entry name" value="AAA"/>
    <property type="match status" value="1"/>
</dbReference>
<protein>
    <submittedName>
        <fullName evidence="4">AAA family ATPase</fullName>
    </submittedName>
    <submittedName>
        <fullName evidence="5">ATP-binding protein</fullName>
    </submittedName>
    <submittedName>
        <fullName evidence="3">Cell division protein FtsH</fullName>
    </submittedName>
</protein>
<dbReference type="InterPro" id="IPR003593">
    <property type="entry name" value="AAA+_ATPase"/>
</dbReference>
<dbReference type="EMBL" id="CP013020">
    <property type="protein sequence ID" value="ALK84621.1"/>
    <property type="molecule type" value="Genomic_DNA"/>
</dbReference>
<dbReference type="GO" id="GO:0016887">
    <property type="term" value="F:ATP hydrolysis activity"/>
    <property type="evidence" value="ECO:0007669"/>
    <property type="project" value="InterPro"/>
</dbReference>
<evidence type="ECO:0000313" key="4">
    <source>
        <dbReference type="EMBL" id="KAB3852974.1"/>
    </source>
</evidence>
<comment type="similarity">
    <text evidence="1">Belongs to the AAA ATPase family.</text>
</comment>
<evidence type="ECO:0000313" key="5">
    <source>
        <dbReference type="EMBL" id="MBU9140788.1"/>
    </source>
</evidence>
<dbReference type="Gene3D" id="3.40.50.300">
    <property type="entry name" value="P-loop containing nucleotide triphosphate hydrolases"/>
    <property type="match status" value="1"/>
</dbReference>
<dbReference type="PANTHER" id="PTHR23077">
    <property type="entry name" value="AAA-FAMILY ATPASE"/>
    <property type="match status" value="1"/>
</dbReference>
<accession>A0A0P0LRD5</accession>
<reference evidence="4 7" key="3">
    <citation type="journal article" date="2019" name="Nat. Med.">
        <title>A library of human gut bacterial isolates paired with longitudinal multiomics data enables mechanistic microbiome research.</title>
        <authorList>
            <person name="Poyet M."/>
            <person name="Groussin M."/>
            <person name="Gibbons S.M."/>
            <person name="Avila-Pacheco J."/>
            <person name="Jiang X."/>
            <person name="Kearney S.M."/>
            <person name="Perrotta A.R."/>
            <person name="Berdy B."/>
            <person name="Zhao S."/>
            <person name="Lieberman T.D."/>
            <person name="Swanson P.K."/>
            <person name="Smith M."/>
            <person name="Roesemann S."/>
            <person name="Alexander J.E."/>
            <person name="Rich S.A."/>
            <person name="Livny J."/>
            <person name="Vlamakis H."/>
            <person name="Clish C."/>
            <person name="Bullock K."/>
            <person name="Deik A."/>
            <person name="Scott J."/>
            <person name="Pierce K.A."/>
            <person name="Xavier R.J."/>
            <person name="Alm E.J."/>
        </authorList>
    </citation>
    <scope>NUCLEOTIDE SEQUENCE [LARGE SCALE GENOMIC DNA]</scope>
    <source>
        <strain evidence="4 7">BIOML-A9</strain>
    </source>
</reference>
<gene>
    <name evidence="3" type="ORF">BvMPK_2019</name>
    <name evidence="4" type="ORF">GAS37_22450</name>
    <name evidence="5" type="ORF">KTG10_19015</name>
</gene>
<dbReference type="EMBL" id="WCXA01000080">
    <property type="protein sequence ID" value="KAB3852974.1"/>
    <property type="molecule type" value="Genomic_DNA"/>
</dbReference>
<reference evidence="5" key="4">
    <citation type="submission" date="2021-06" db="EMBL/GenBank/DDBJ databases">
        <title>Collection of gut derived symbiotic bacterial strains cultured from healthy donors.</title>
        <authorList>
            <person name="Lin H."/>
            <person name="Littmann E."/>
            <person name="Pamer E.G."/>
        </authorList>
    </citation>
    <scope>NUCLEOTIDE SEQUENCE</scope>
    <source>
        <strain evidence="5">MSK.6.33</strain>
    </source>
</reference>
<dbReference type="SUPFAM" id="SSF52540">
    <property type="entry name" value="P-loop containing nucleoside triphosphate hydrolases"/>
    <property type="match status" value="1"/>
</dbReference>
<dbReference type="InterPro" id="IPR027417">
    <property type="entry name" value="P-loop_NTPase"/>
</dbReference>
<sequence length="329" mass="38155">MKQADYIKQIAKFALANDNARLRDLLYQYVEYSQQNNRGKFATEILSIIKDSDRENSLGKLKEYRLNKHFDYKADEYILQTVTSSFTMKDLVCTQDVREEFEYFIKERQQTEALVQMDIPVSNKILLHGPSGCGKTLSAYVLAGELNRPLIIVNLGTVISSRLGETSKNLTQIFKTAVQEKAIVLLDEFDSLGKIRDYDQDHGEMKRVVNTILQLFDFVSQDTIIIAATNQLQMIDEALIRRFDLSIKMDLPNSEQVHALIQYTIKDRFVFDDEQVKENIINSECRNLSYYVIKRALLNAIKRNILDGYNDNIIRTNIWKKLLNDKRIS</sequence>
<proteinExistence type="inferred from homology"/>
<dbReference type="PANTHER" id="PTHR23077:SF198">
    <property type="entry name" value="ATP-DEPENDENT ZINC METALLOPROTEASE FTSH"/>
    <property type="match status" value="1"/>
</dbReference>
<dbReference type="RefSeq" id="WP_008154624.1">
    <property type="nucleotide sequence ID" value="NZ_DAWDUF010000077.1"/>
</dbReference>
<dbReference type="Proteomes" id="UP000470332">
    <property type="component" value="Unassembled WGS sequence"/>
</dbReference>
<keyword evidence="1 5" id="KW-0067">ATP-binding</keyword>
<evidence type="ECO:0000313" key="6">
    <source>
        <dbReference type="Proteomes" id="UP000061587"/>
    </source>
</evidence>
<dbReference type="SMART" id="SM00382">
    <property type="entry name" value="AAA"/>
    <property type="match status" value="1"/>
</dbReference>
<dbReference type="CDD" id="cd19481">
    <property type="entry name" value="RecA-like_protease"/>
    <property type="match status" value="1"/>
</dbReference>
<dbReference type="InterPro" id="IPR003959">
    <property type="entry name" value="ATPase_AAA_core"/>
</dbReference>
<dbReference type="Proteomes" id="UP000061587">
    <property type="component" value="Chromosome"/>
</dbReference>
<evidence type="ECO:0000256" key="1">
    <source>
        <dbReference type="RuleBase" id="RU003651"/>
    </source>
</evidence>
<dbReference type="EMBL" id="JAHPYS010000064">
    <property type="protein sequence ID" value="MBU9140788.1"/>
    <property type="molecule type" value="Genomic_DNA"/>
</dbReference>